<keyword evidence="1" id="KW-0812">Transmembrane</keyword>
<proteinExistence type="predicted"/>
<protein>
    <submittedName>
        <fullName evidence="2">Uncharacterized protein</fullName>
    </submittedName>
</protein>
<name>A0A6S6SYQ7_9BACT</name>
<sequence>MIMDNTDSTALLNPDYYSASTYVEQEGNTNYLRILVKVLIAGLIIVGVVLLYKYLSKNNYFEFSKDFTPKTPIVREEPMEVKVTKVKDVALIVEVVKVVDVEKREVVKVYSAPKVLQKVTLPIKPKVATSNELSEEYIKLVQESLGNY</sequence>
<organism evidence="2">
    <name type="scientific">uncultured Sulfurovum sp</name>
    <dbReference type="NCBI Taxonomy" id="269237"/>
    <lineage>
        <taxon>Bacteria</taxon>
        <taxon>Pseudomonadati</taxon>
        <taxon>Campylobacterota</taxon>
        <taxon>Epsilonproteobacteria</taxon>
        <taxon>Campylobacterales</taxon>
        <taxon>Sulfurovaceae</taxon>
        <taxon>Sulfurovum</taxon>
        <taxon>environmental samples</taxon>
    </lineage>
</organism>
<keyword evidence="1" id="KW-1133">Transmembrane helix</keyword>
<evidence type="ECO:0000313" key="2">
    <source>
        <dbReference type="EMBL" id="CAA6811362.1"/>
    </source>
</evidence>
<evidence type="ECO:0000256" key="1">
    <source>
        <dbReference type="SAM" id="Phobius"/>
    </source>
</evidence>
<dbReference type="AlphaFoldDB" id="A0A6S6SYQ7"/>
<keyword evidence="1" id="KW-0472">Membrane</keyword>
<dbReference type="EMBL" id="CACVAP010000061">
    <property type="protein sequence ID" value="CAA6811362.1"/>
    <property type="molecule type" value="Genomic_DNA"/>
</dbReference>
<reference evidence="2" key="1">
    <citation type="submission" date="2020-01" db="EMBL/GenBank/DDBJ databases">
        <authorList>
            <person name="Meier V. D."/>
            <person name="Meier V D."/>
        </authorList>
    </citation>
    <scope>NUCLEOTIDE SEQUENCE</scope>
    <source>
        <strain evidence="2">HLG_WM_MAG_06</strain>
    </source>
</reference>
<gene>
    <name evidence="2" type="ORF">HELGO_WM5293</name>
</gene>
<feature type="transmembrane region" description="Helical" evidence="1">
    <location>
        <begin position="34"/>
        <end position="55"/>
    </location>
</feature>
<accession>A0A6S6SYQ7</accession>